<dbReference type="Gene3D" id="3.40.47.10">
    <property type="match status" value="2"/>
</dbReference>
<feature type="binding site" evidence="4">
    <location>
        <position position="142"/>
    </location>
    <ligand>
        <name>(3S)-3-hydroxy-3-methylglutaryl-CoA</name>
        <dbReference type="ChEBI" id="CHEBI:43074"/>
    </ligand>
</feature>
<feature type="active site" description="Acyl-thioester intermediate" evidence="3">
    <location>
        <position position="110"/>
    </location>
</feature>
<feature type="binding site" evidence="4">
    <location>
        <position position="241"/>
    </location>
    <ligand>
        <name>(3S)-3-hydroxy-3-methylglutaryl-CoA</name>
        <dbReference type="ChEBI" id="CHEBI:43074"/>
    </ligand>
</feature>
<dbReference type="InterPro" id="IPR011554">
    <property type="entry name" value="HMG_CoA_synthase_prok"/>
</dbReference>
<gene>
    <name evidence="7" type="ORF">FC66_GL000525</name>
</gene>
<proteinExistence type="inferred from homology"/>
<comment type="similarity">
    <text evidence="1">Belongs to the thiolase-like superfamily. HMG-CoA synthase family.</text>
</comment>
<dbReference type="GO" id="GO:0004421">
    <property type="term" value="F:hydroxymethylglutaryl-CoA synthase activity"/>
    <property type="evidence" value="ECO:0007669"/>
    <property type="project" value="InterPro"/>
</dbReference>
<evidence type="ECO:0000259" key="5">
    <source>
        <dbReference type="Pfam" id="PF01154"/>
    </source>
</evidence>
<dbReference type="NCBIfam" id="TIGR01835">
    <property type="entry name" value="HMG-CoA-S_prok"/>
    <property type="match status" value="1"/>
</dbReference>
<dbReference type="Pfam" id="PF01154">
    <property type="entry name" value="HMG_CoA_synt_N"/>
    <property type="match status" value="1"/>
</dbReference>
<dbReference type="PANTHER" id="PTHR43323">
    <property type="entry name" value="3-HYDROXY-3-METHYLGLUTARYL COENZYME A SYNTHASE"/>
    <property type="match status" value="1"/>
</dbReference>
<dbReference type="PANTHER" id="PTHR43323:SF2">
    <property type="entry name" value="HYDROXYMETHYLGLUTARYL-COA SYNTHASE"/>
    <property type="match status" value="1"/>
</dbReference>
<dbReference type="PATRIC" id="fig|1423719.4.peg.532"/>
<keyword evidence="8" id="KW-1185">Reference proteome</keyword>
<sequence length="383" mass="42215">MKIGIDRINFFTSNEYVDMTELALARGVDPDKYLIGIGQSKMAVIPATQDVVTLGANAADSLIDDENRGKIDFVIFATESGIDNSKSAGAYISGLLGLSHVRAIEVKQACYGATAAIQLAKGHVALNPGSQVLVIGADIARYGLHTSGEPTQGGGAVAMLITKNPGILELDEESGFITEDTMDFWRPLNHSEALVDGKTSQNVYLDFFNKTWTEYKGKTKLTLSDFKAMLFHLPYTKLGTKGLREVLLEANEDEKIELTREFEAAKRYNNQVGNLYTGSLYLSFISLLENSNDLKIGDRVGLYSYGSGAVGEFFSGKLASEFEDRLPQINLESRVQVSVEAYEEMYQSQLKNDGADIELDYKNDHSKFVLTGSKNMQRQYLIQ</sequence>
<evidence type="ECO:0000256" key="2">
    <source>
        <dbReference type="ARBA" id="ARBA00022679"/>
    </source>
</evidence>
<dbReference type="OrthoDB" id="9769523at2"/>
<evidence type="ECO:0000256" key="4">
    <source>
        <dbReference type="PIRSR" id="PIRSR611554-2"/>
    </source>
</evidence>
<dbReference type="InterPro" id="IPR016039">
    <property type="entry name" value="Thiolase-like"/>
</dbReference>
<dbReference type="CDD" id="cd00827">
    <property type="entry name" value="init_cond_enzymes"/>
    <property type="match status" value="1"/>
</dbReference>
<evidence type="ECO:0000256" key="1">
    <source>
        <dbReference type="ARBA" id="ARBA00007061"/>
    </source>
</evidence>
<dbReference type="RefSeq" id="WP_057974780.1">
    <property type="nucleotide sequence ID" value="NZ_AZDI01000015.1"/>
</dbReference>
<evidence type="ECO:0000313" key="7">
    <source>
        <dbReference type="EMBL" id="KRK45122.1"/>
    </source>
</evidence>
<evidence type="ECO:0000313" key="8">
    <source>
        <dbReference type="Proteomes" id="UP000051450"/>
    </source>
</evidence>
<feature type="domain" description="Hydroxymethylglutaryl-coenzyme A synthase C-terminal" evidence="6">
    <location>
        <begin position="265"/>
        <end position="345"/>
    </location>
</feature>
<feature type="active site" description="Proton donor/acceptor" evidence="3">
    <location>
        <position position="232"/>
    </location>
</feature>
<feature type="domain" description="Hydroxymethylglutaryl-coenzyme A synthase N-terminal" evidence="5">
    <location>
        <begin position="2"/>
        <end position="163"/>
    </location>
</feature>
<evidence type="ECO:0000256" key="3">
    <source>
        <dbReference type="PIRSR" id="PIRSR611554-1"/>
    </source>
</evidence>
<feature type="domain" description="Hydroxymethylglutaryl-coenzyme A synthase C-terminal" evidence="6">
    <location>
        <begin position="178"/>
        <end position="250"/>
    </location>
</feature>
<comment type="caution">
    <text evidence="7">The sequence shown here is derived from an EMBL/GenBank/DDBJ whole genome shotgun (WGS) entry which is preliminary data.</text>
</comment>
<dbReference type="SUPFAM" id="SSF53901">
    <property type="entry name" value="Thiolase-like"/>
    <property type="match status" value="2"/>
</dbReference>
<dbReference type="AlphaFoldDB" id="A0A0R1HPF1"/>
<name>A0A0R1HPF1_9LACO</name>
<keyword evidence="2" id="KW-0808">Transferase</keyword>
<feature type="active site" description="Proton donor/acceptor" evidence="3">
    <location>
        <position position="79"/>
    </location>
</feature>
<accession>A0A0R1HPF1</accession>
<dbReference type="STRING" id="1423719.FC66_GL000525"/>
<feature type="binding site" evidence="4">
    <location>
        <position position="274"/>
    </location>
    <ligand>
        <name>(3S)-3-hydroxy-3-methylglutaryl-CoA</name>
        <dbReference type="ChEBI" id="CHEBI:43074"/>
    </ligand>
</feature>
<dbReference type="Proteomes" id="UP000051450">
    <property type="component" value="Unassembled WGS sequence"/>
</dbReference>
<dbReference type="GO" id="GO:0006084">
    <property type="term" value="P:acetyl-CoA metabolic process"/>
    <property type="evidence" value="ECO:0007669"/>
    <property type="project" value="InterPro"/>
</dbReference>
<organism evidence="7 8">
    <name type="scientific">Dellaglioa algida DSM 15638</name>
    <dbReference type="NCBI Taxonomy" id="1423719"/>
    <lineage>
        <taxon>Bacteria</taxon>
        <taxon>Bacillati</taxon>
        <taxon>Bacillota</taxon>
        <taxon>Bacilli</taxon>
        <taxon>Lactobacillales</taxon>
        <taxon>Lactobacillaceae</taxon>
        <taxon>Dellaglioa</taxon>
    </lineage>
</organism>
<protein>
    <submittedName>
        <fullName evidence="7">Hydroxymethylglutaryl-coa synthase</fullName>
    </submittedName>
</protein>
<dbReference type="EMBL" id="AZDI01000015">
    <property type="protein sequence ID" value="KRK45122.1"/>
    <property type="molecule type" value="Genomic_DNA"/>
</dbReference>
<feature type="binding site" evidence="4">
    <location>
        <position position="29"/>
    </location>
    <ligand>
        <name>(3S)-3-hydroxy-3-methylglutaryl-CoA</name>
        <dbReference type="ChEBI" id="CHEBI:43074"/>
    </ligand>
</feature>
<dbReference type="Pfam" id="PF08540">
    <property type="entry name" value="HMG_CoA_synt_C"/>
    <property type="match status" value="2"/>
</dbReference>
<evidence type="ECO:0000259" key="6">
    <source>
        <dbReference type="Pfam" id="PF08540"/>
    </source>
</evidence>
<dbReference type="InterPro" id="IPR013746">
    <property type="entry name" value="HMG_CoA_synt_C_dom"/>
</dbReference>
<dbReference type="InterPro" id="IPR013528">
    <property type="entry name" value="HMG_CoA_synth_N"/>
</dbReference>
<reference evidence="7 8" key="1">
    <citation type="journal article" date="2015" name="Genome Announc.">
        <title>Expanding the biotechnology potential of lactobacilli through comparative genomics of 213 strains and associated genera.</title>
        <authorList>
            <person name="Sun Z."/>
            <person name="Harris H.M."/>
            <person name="McCann A."/>
            <person name="Guo C."/>
            <person name="Argimon S."/>
            <person name="Zhang W."/>
            <person name="Yang X."/>
            <person name="Jeffery I.B."/>
            <person name="Cooney J.C."/>
            <person name="Kagawa T.F."/>
            <person name="Liu W."/>
            <person name="Song Y."/>
            <person name="Salvetti E."/>
            <person name="Wrobel A."/>
            <person name="Rasinkangas P."/>
            <person name="Parkhill J."/>
            <person name="Rea M.C."/>
            <person name="O'Sullivan O."/>
            <person name="Ritari J."/>
            <person name="Douillard F.P."/>
            <person name="Paul Ross R."/>
            <person name="Yang R."/>
            <person name="Briner A.E."/>
            <person name="Felis G.E."/>
            <person name="de Vos W.M."/>
            <person name="Barrangou R."/>
            <person name="Klaenhammer T.R."/>
            <person name="Caufield P.W."/>
            <person name="Cui Y."/>
            <person name="Zhang H."/>
            <person name="O'Toole P.W."/>
        </authorList>
    </citation>
    <scope>NUCLEOTIDE SEQUENCE [LARGE SCALE GENOMIC DNA]</scope>
    <source>
        <strain evidence="7 8">DSM 15638</strain>
    </source>
</reference>